<feature type="transmembrane region" description="Helical" evidence="9">
    <location>
        <begin position="199"/>
        <end position="221"/>
    </location>
</feature>
<comment type="similarity">
    <text evidence="8">Belongs to the TsuA/YedE (TC 9.B.102) family.</text>
</comment>
<evidence type="ECO:0000313" key="10">
    <source>
        <dbReference type="EMBL" id="ANG61658.1"/>
    </source>
</evidence>
<dbReference type="PANTHER" id="PTHR30574:SF1">
    <property type="entry name" value="SULPHUR TRANSPORT DOMAIN-CONTAINING PROTEIN"/>
    <property type="match status" value="1"/>
</dbReference>
<keyword evidence="3" id="KW-1003">Cell membrane</keyword>
<feature type="transmembrane region" description="Helical" evidence="9">
    <location>
        <begin position="305"/>
        <end position="332"/>
    </location>
</feature>
<keyword evidence="4" id="KW-0997">Cell inner membrane</keyword>
<dbReference type="InterPro" id="IPR007272">
    <property type="entry name" value="Sulf_transp_TsuA/YedE"/>
</dbReference>
<dbReference type="GO" id="GO:0005886">
    <property type="term" value="C:plasma membrane"/>
    <property type="evidence" value="ECO:0007669"/>
    <property type="project" value="UniProtKB-SubCell"/>
</dbReference>
<keyword evidence="11" id="KW-1185">Reference proteome</keyword>
<feature type="transmembrane region" description="Helical" evidence="9">
    <location>
        <begin position="169"/>
        <end position="187"/>
    </location>
</feature>
<protein>
    <submittedName>
        <fullName evidence="10">Uncharacterized protein</fullName>
    </submittedName>
</protein>
<dbReference type="STRING" id="1821621.A8C75_03685"/>
<keyword evidence="5 9" id="KW-0812">Transmembrane</keyword>
<organism evidence="10 11">
    <name type="scientific">Marinobacterium aestuarii</name>
    <dbReference type="NCBI Taxonomy" id="1821621"/>
    <lineage>
        <taxon>Bacteria</taxon>
        <taxon>Pseudomonadati</taxon>
        <taxon>Pseudomonadota</taxon>
        <taxon>Gammaproteobacteria</taxon>
        <taxon>Oceanospirillales</taxon>
        <taxon>Oceanospirillaceae</taxon>
        <taxon>Marinobacterium</taxon>
    </lineage>
</organism>
<name>A0A1A9EVG3_9GAMM</name>
<evidence type="ECO:0000256" key="6">
    <source>
        <dbReference type="ARBA" id="ARBA00022989"/>
    </source>
</evidence>
<feature type="transmembrane region" description="Helical" evidence="9">
    <location>
        <begin position="99"/>
        <end position="124"/>
    </location>
</feature>
<feature type="transmembrane region" description="Helical" evidence="9">
    <location>
        <begin position="275"/>
        <end position="293"/>
    </location>
</feature>
<keyword evidence="7 9" id="KW-0472">Membrane</keyword>
<evidence type="ECO:0000256" key="5">
    <source>
        <dbReference type="ARBA" id="ARBA00022692"/>
    </source>
</evidence>
<reference evidence="11" key="1">
    <citation type="submission" date="2016-05" db="EMBL/GenBank/DDBJ databases">
        <authorList>
            <person name="Baek K."/>
            <person name="Yang S.-J."/>
        </authorList>
    </citation>
    <scope>NUCLEOTIDE SEQUENCE [LARGE SCALE GENOMIC DNA]</scope>
    <source>
        <strain evidence="11">ST58-10</strain>
    </source>
</reference>
<evidence type="ECO:0000256" key="3">
    <source>
        <dbReference type="ARBA" id="ARBA00022475"/>
    </source>
</evidence>
<dbReference type="Pfam" id="PF04143">
    <property type="entry name" value="Sulf_transp"/>
    <property type="match status" value="1"/>
</dbReference>
<proteinExistence type="inferred from homology"/>
<evidence type="ECO:0000256" key="4">
    <source>
        <dbReference type="ARBA" id="ARBA00022519"/>
    </source>
</evidence>
<dbReference type="PANTHER" id="PTHR30574">
    <property type="entry name" value="INNER MEMBRANE PROTEIN YEDE"/>
    <property type="match status" value="1"/>
</dbReference>
<sequence>MAAWALLVAGLGLAALGASGVRHLALFGVGLLMGAVLVLTEIGFTASLRRFVLEFDTRALRAPLALIGLTTLAFAPLLSLGEAFGQPLAGSGAPIGMQVALGALLFGIGMQLGGGCGSGTLYSLGAGNGRMLLVIVAFCAGSFLASLQMGWWQSLPGINAVVLGQVLGWWPAALLQLILIATLWWLAGLRPDVANRSRAVWPLWVGALALALLNMATLALAGHPWSITWAYALWGAKVATQLGWDPAGAPFWQAPFQSSALSGDLLQDVTSLMDIGLVLGALGAALAAGRWAWRWDLRFGAMIAAIIGGLLMGYGARIAFGCTIGALVSGIASTSLHGWLWFVAVLPGVWLGAQLRPLFFGQGAQ</sequence>
<dbReference type="KEGG" id="mars:A8C75_03685"/>
<accession>A0A1A9EVG3</accession>
<comment type="subcellular location">
    <subcellularLocation>
        <location evidence="1">Cell inner membrane</location>
        <topology evidence="1">Multi-pass membrane protein</topology>
    </subcellularLocation>
</comment>
<gene>
    <name evidence="10" type="ORF">A8C75_03685</name>
</gene>
<evidence type="ECO:0000313" key="11">
    <source>
        <dbReference type="Proteomes" id="UP000078070"/>
    </source>
</evidence>
<evidence type="ECO:0000256" key="7">
    <source>
        <dbReference type="ARBA" id="ARBA00023136"/>
    </source>
</evidence>
<feature type="transmembrane region" description="Helical" evidence="9">
    <location>
        <begin position="338"/>
        <end position="359"/>
    </location>
</feature>
<dbReference type="AlphaFoldDB" id="A0A1A9EVG3"/>
<reference evidence="10 11" key="2">
    <citation type="journal article" date="2018" name="Int. J. Syst. Evol. Microbiol.">
        <title>Marinobacterium aestuarii sp. nov., a benzene-degrading marine bacterium isolated from estuary sediment.</title>
        <authorList>
            <person name="Bae S.S."/>
            <person name="Jung J."/>
            <person name="Chung D."/>
            <person name="Baek K."/>
        </authorList>
    </citation>
    <scope>NUCLEOTIDE SEQUENCE [LARGE SCALE GENOMIC DNA]</scope>
    <source>
        <strain evidence="10 11">ST58-10</strain>
    </source>
</reference>
<keyword evidence="2" id="KW-0813">Transport</keyword>
<feature type="transmembrane region" description="Helical" evidence="9">
    <location>
        <begin position="131"/>
        <end position="149"/>
    </location>
</feature>
<evidence type="ECO:0000256" key="8">
    <source>
        <dbReference type="ARBA" id="ARBA00035655"/>
    </source>
</evidence>
<evidence type="ECO:0000256" key="9">
    <source>
        <dbReference type="SAM" id="Phobius"/>
    </source>
</evidence>
<evidence type="ECO:0000256" key="2">
    <source>
        <dbReference type="ARBA" id="ARBA00022448"/>
    </source>
</evidence>
<dbReference type="EMBL" id="CP015839">
    <property type="protein sequence ID" value="ANG61658.1"/>
    <property type="molecule type" value="Genomic_DNA"/>
</dbReference>
<dbReference type="Proteomes" id="UP000078070">
    <property type="component" value="Chromosome"/>
</dbReference>
<evidence type="ECO:0000256" key="1">
    <source>
        <dbReference type="ARBA" id="ARBA00004429"/>
    </source>
</evidence>
<feature type="transmembrane region" description="Helical" evidence="9">
    <location>
        <begin position="60"/>
        <end position="79"/>
    </location>
</feature>
<keyword evidence="6 9" id="KW-1133">Transmembrane helix</keyword>
<feature type="transmembrane region" description="Helical" evidence="9">
    <location>
        <begin position="27"/>
        <end position="48"/>
    </location>
</feature>